<dbReference type="Gene3D" id="1.10.238.10">
    <property type="entry name" value="EF-hand"/>
    <property type="match status" value="1"/>
</dbReference>
<evidence type="ECO:0000259" key="4">
    <source>
        <dbReference type="PROSITE" id="PS50222"/>
    </source>
</evidence>
<organism evidence="5 6">
    <name type="scientific">Otolemur garnettii</name>
    <name type="common">Small-eared galago</name>
    <name type="synonym">Garnett's greater bushbaby</name>
    <dbReference type="NCBI Taxonomy" id="30611"/>
    <lineage>
        <taxon>Eukaryota</taxon>
        <taxon>Metazoa</taxon>
        <taxon>Chordata</taxon>
        <taxon>Craniata</taxon>
        <taxon>Vertebrata</taxon>
        <taxon>Euteleostomi</taxon>
        <taxon>Mammalia</taxon>
        <taxon>Eutheria</taxon>
        <taxon>Euarchontoglires</taxon>
        <taxon>Primates</taxon>
        <taxon>Strepsirrhini</taxon>
        <taxon>Lorisiformes</taxon>
        <taxon>Galagidae</taxon>
        <taxon>Otolemur</taxon>
    </lineage>
</organism>
<dbReference type="PANTHER" id="PTHR23048:SF59">
    <property type="entry name" value="EF-HAND SUPERFAMILY PROTEIN"/>
    <property type="match status" value="1"/>
</dbReference>
<proteinExistence type="predicted"/>
<feature type="domain" description="EF-hand" evidence="4">
    <location>
        <begin position="62"/>
        <end position="97"/>
    </location>
</feature>
<dbReference type="Ensembl" id="ENSOGAT00000026725.1">
    <property type="protein sequence ID" value="ENSOGAP00000016658.1"/>
    <property type="gene ID" value="ENSOGAG00000027785.1"/>
</dbReference>
<dbReference type="InterPro" id="IPR050230">
    <property type="entry name" value="CALM/Myosin/TropC-like"/>
</dbReference>
<feature type="compositionally biased region" description="Basic and acidic residues" evidence="3">
    <location>
        <begin position="113"/>
        <end position="127"/>
    </location>
</feature>
<dbReference type="GO" id="GO:0016460">
    <property type="term" value="C:myosin II complex"/>
    <property type="evidence" value="ECO:0007669"/>
    <property type="project" value="TreeGrafter"/>
</dbReference>
<evidence type="ECO:0000256" key="2">
    <source>
        <dbReference type="ARBA" id="ARBA00022837"/>
    </source>
</evidence>
<dbReference type="HOGENOM" id="CLU_061288_22_1_1"/>
<evidence type="ECO:0000313" key="6">
    <source>
        <dbReference type="Proteomes" id="UP000005225"/>
    </source>
</evidence>
<reference evidence="5" key="3">
    <citation type="submission" date="2025-09" db="UniProtKB">
        <authorList>
            <consortium name="Ensembl"/>
        </authorList>
    </citation>
    <scope>IDENTIFICATION</scope>
</reference>
<feature type="region of interest" description="Disordered" evidence="3">
    <location>
        <begin position="107"/>
        <end position="127"/>
    </location>
</feature>
<dbReference type="PROSITE" id="PS50222">
    <property type="entry name" value="EF_HAND_2"/>
    <property type="match status" value="1"/>
</dbReference>
<dbReference type="GO" id="GO:0005509">
    <property type="term" value="F:calcium ion binding"/>
    <property type="evidence" value="ECO:0007669"/>
    <property type="project" value="InterPro"/>
</dbReference>
<dbReference type="InParanoid" id="H0XKL8"/>
<reference evidence="6" key="1">
    <citation type="submission" date="2011-03" db="EMBL/GenBank/DDBJ databases">
        <title>Version 3 of the genome sequence of Otolemur garnettii (Bushbaby).</title>
        <authorList>
            <consortium name="The Broad Institute Genome Sequencing Platform"/>
            <person name="Di Palma F."/>
            <person name="Johnson J."/>
            <person name="Lander E.S."/>
            <person name="Lindblad-Toh K."/>
            <person name="Jaffe D.B."/>
            <person name="Gnerre S."/>
            <person name="MacCallum I."/>
            <person name="Przybylski D."/>
            <person name="Ribeiro F.J."/>
            <person name="Burton J.N."/>
            <person name="Walker B.J."/>
            <person name="Sharpe T."/>
            <person name="Hall G."/>
        </authorList>
    </citation>
    <scope>NUCLEOTIDE SEQUENCE [LARGE SCALE GENOMIC DNA]</scope>
</reference>
<evidence type="ECO:0000313" key="5">
    <source>
        <dbReference type="Ensembl" id="ENSOGAP00000016658.1"/>
    </source>
</evidence>
<dbReference type="STRING" id="30611.ENSOGAP00000016658"/>
<dbReference type="FunFam" id="1.10.238.10:FF:000001">
    <property type="entry name" value="Calmodulin 1"/>
    <property type="match status" value="1"/>
</dbReference>
<keyword evidence="2" id="KW-0106">Calcium</keyword>
<dbReference type="InterPro" id="IPR011992">
    <property type="entry name" value="EF-hand-dom_pair"/>
</dbReference>
<dbReference type="SUPFAM" id="SSF47473">
    <property type="entry name" value="EF-hand"/>
    <property type="match status" value="1"/>
</dbReference>
<dbReference type="AlphaFoldDB" id="H0XKL8"/>
<evidence type="ECO:0000256" key="3">
    <source>
        <dbReference type="SAM" id="MobiDB-lite"/>
    </source>
</evidence>
<protein>
    <recommendedName>
        <fullName evidence="4">EF-hand domain-containing protein</fullName>
    </recommendedName>
</protein>
<sequence length="127" mass="14749">QEHFHLFHAEVTGPQMLRNLVAVRSLGFEPKKVEINREVKLARDRKTNFFFFLQFLTVMTQKMSENSKKEIKLFDDDETGKITFKNLKHTAKTLGKNLTDEKLQKMIDGADQDGDREASERKTTSLC</sequence>
<keyword evidence="6" id="KW-1185">Reference proteome</keyword>
<keyword evidence="1" id="KW-0677">Repeat</keyword>
<dbReference type="Proteomes" id="UP000005225">
    <property type="component" value="Unassembled WGS sequence"/>
</dbReference>
<dbReference type="PANTHER" id="PTHR23048">
    <property type="entry name" value="MYOSIN LIGHT CHAIN 1, 3"/>
    <property type="match status" value="1"/>
</dbReference>
<dbReference type="GeneTree" id="ENSGT00940000155935"/>
<dbReference type="InterPro" id="IPR002048">
    <property type="entry name" value="EF_hand_dom"/>
</dbReference>
<dbReference type="CDD" id="cd00051">
    <property type="entry name" value="EFh"/>
    <property type="match status" value="1"/>
</dbReference>
<dbReference type="EMBL" id="AAQR03057692">
    <property type="status" value="NOT_ANNOTATED_CDS"/>
    <property type="molecule type" value="Genomic_DNA"/>
</dbReference>
<accession>H0XKL8</accession>
<name>H0XKL8_OTOGA</name>
<reference evidence="5" key="2">
    <citation type="submission" date="2025-08" db="UniProtKB">
        <authorList>
            <consortium name="Ensembl"/>
        </authorList>
    </citation>
    <scope>IDENTIFICATION</scope>
</reference>
<dbReference type="eggNOG" id="KOG0028">
    <property type="taxonomic scope" value="Eukaryota"/>
</dbReference>
<evidence type="ECO:0000256" key="1">
    <source>
        <dbReference type="ARBA" id="ARBA00022737"/>
    </source>
</evidence>
<dbReference type="Pfam" id="PF13833">
    <property type="entry name" value="EF-hand_8"/>
    <property type="match status" value="1"/>
</dbReference>